<reference evidence="1 2" key="1">
    <citation type="submission" date="2021-04" db="EMBL/GenBank/DDBJ databases">
        <title>Genomics, taxonomy and metabolism of representatives of sulfur bacteria of the genus Thiothrix: Thiothrix fructosivorans QT, Thiothrix unzii A1T and three new species, Thiothrix subterranea sp. nov., Thiothrix litoralis sp. nov. and 'Candidatus Thiothrix anitrata' sp. nov.</title>
        <authorList>
            <person name="Ravin N.V."/>
            <person name="Smolyakov D."/>
            <person name="Rudenko T.S."/>
            <person name="Mardanov A.V."/>
            <person name="Beletsky A.V."/>
            <person name="Markov N.D."/>
            <person name="Fomenkov A.I."/>
            <person name="Roberts R.J."/>
            <person name="Karnachuk O.V."/>
            <person name="Novikov A."/>
            <person name="Grabovich M.Y."/>
        </authorList>
    </citation>
    <scope>NUCLEOTIDE SEQUENCE [LARGE SCALE GENOMIC DNA]</scope>
    <source>
        <strain evidence="1 2">A52</strain>
    </source>
</reference>
<sequence length="144" mass="16375">MNINTHTNVMAEQKICHLTQSPRQCRCCGSDCMAWQWVAPENLSCSTGLLRRYAESAFDGYRDGYAHEMPDLDPANFYQPTGDGWRFHSFEAGDEGWEAMWERDTDPERKGYCAALQHPMAVVDKLEEIITTIYGTIIEQGGCK</sequence>
<evidence type="ECO:0000313" key="2">
    <source>
        <dbReference type="Proteomes" id="UP000672027"/>
    </source>
</evidence>
<organism evidence="1 2">
    <name type="scientific">Candidatus Thiothrix anitrata</name>
    <dbReference type="NCBI Taxonomy" id="2823902"/>
    <lineage>
        <taxon>Bacteria</taxon>
        <taxon>Pseudomonadati</taxon>
        <taxon>Pseudomonadota</taxon>
        <taxon>Gammaproteobacteria</taxon>
        <taxon>Thiotrichales</taxon>
        <taxon>Thiotrichaceae</taxon>
        <taxon>Thiothrix</taxon>
    </lineage>
</organism>
<protein>
    <submittedName>
        <fullName evidence="1">Uncharacterized protein</fullName>
    </submittedName>
</protein>
<proteinExistence type="predicted"/>
<dbReference type="RefSeq" id="WP_210230235.1">
    <property type="nucleotide sequence ID" value="NZ_CP072800.1"/>
</dbReference>
<accession>A0ABX7X8R0</accession>
<name>A0ABX7X8R0_9GAMM</name>
<evidence type="ECO:0000313" key="1">
    <source>
        <dbReference type="EMBL" id="QTR51618.1"/>
    </source>
</evidence>
<dbReference type="EMBL" id="CP072800">
    <property type="protein sequence ID" value="QTR51618.1"/>
    <property type="molecule type" value="Genomic_DNA"/>
</dbReference>
<dbReference type="Proteomes" id="UP000672027">
    <property type="component" value="Chromosome"/>
</dbReference>
<keyword evidence="2" id="KW-1185">Reference proteome</keyword>
<gene>
    <name evidence="1" type="ORF">J8380_08785</name>
</gene>